<dbReference type="Proteomes" id="UP000008963">
    <property type="component" value="Chromosome"/>
</dbReference>
<sequence length="354" mass="41821">MYELRKEDERYNGEVEILDIRDRNQNEIAEQLNLKEERLNNIKTSFDTSKKKLDLEREILANSHQEKIEDLNAVYDNKYKTSFENANQVAEEIDDQTHDIIRRMEDETTERIAQSTFENKIRADEKSLENTRKLANQERVHKTQQRAAVKNYDRRSAELVMEHENQLMNQNYQQLSQRKELENIHNKEIEFKSEQHKNILLQEDKSFRQKYEAITKEHQSVLDRIKQKFSNQINSIVNSQMRSKTSVENRGDDDFYKITSLEPEITSLEKSYQISLKVPEHEKENVRLTAQGRDLTLSLTRKFSDTVESEDGSSNQSSRSEVFTKKLSTTDLMNSREITQNYKEGVLTFNIAKL</sequence>
<name>E1X2J8_HALMS</name>
<comment type="similarity">
    <text evidence="1 2">Belongs to the small heat shock protein (HSP20) family.</text>
</comment>
<dbReference type="RefSeq" id="WP_014244546.1">
    <property type="nucleotide sequence ID" value="NC_016620.1"/>
</dbReference>
<evidence type="ECO:0000256" key="1">
    <source>
        <dbReference type="PROSITE-ProRule" id="PRU00285"/>
    </source>
</evidence>
<evidence type="ECO:0000259" key="3">
    <source>
        <dbReference type="PROSITE" id="PS01031"/>
    </source>
</evidence>
<dbReference type="SUPFAM" id="SSF49764">
    <property type="entry name" value="HSP20-like chaperones"/>
    <property type="match status" value="1"/>
</dbReference>
<protein>
    <recommendedName>
        <fullName evidence="3">SHSP domain-containing protein</fullName>
    </recommendedName>
</protein>
<gene>
    <name evidence="4" type="ordered locus">BMS_1950</name>
</gene>
<dbReference type="PATRIC" id="fig|862908.3.peg.1849"/>
<dbReference type="OrthoDB" id="5288972at2"/>
<evidence type="ECO:0000313" key="5">
    <source>
        <dbReference type="Proteomes" id="UP000008963"/>
    </source>
</evidence>
<dbReference type="Gene3D" id="2.60.40.790">
    <property type="match status" value="1"/>
</dbReference>
<dbReference type="eggNOG" id="ENOG502ZXDA">
    <property type="taxonomic scope" value="Bacteria"/>
</dbReference>
<accession>E1X2J8</accession>
<dbReference type="EMBL" id="FQ312005">
    <property type="protein sequence ID" value="CBW26765.1"/>
    <property type="molecule type" value="Genomic_DNA"/>
</dbReference>
<evidence type="ECO:0000313" key="4">
    <source>
        <dbReference type="EMBL" id="CBW26765.1"/>
    </source>
</evidence>
<dbReference type="InterPro" id="IPR002068">
    <property type="entry name" value="A-crystallin/Hsp20_dom"/>
</dbReference>
<dbReference type="CDD" id="cd00298">
    <property type="entry name" value="ACD_sHsps_p23-like"/>
    <property type="match status" value="1"/>
</dbReference>
<dbReference type="Pfam" id="PF00011">
    <property type="entry name" value="HSP20"/>
    <property type="match status" value="1"/>
</dbReference>
<dbReference type="KEGG" id="bmx:BMS_1950"/>
<dbReference type="PROSITE" id="PS01031">
    <property type="entry name" value="SHSP"/>
    <property type="match status" value="1"/>
</dbReference>
<evidence type="ECO:0000256" key="2">
    <source>
        <dbReference type="RuleBase" id="RU003616"/>
    </source>
</evidence>
<feature type="domain" description="SHSP" evidence="3">
    <location>
        <begin position="254"/>
        <end position="354"/>
    </location>
</feature>
<dbReference type="STRING" id="862908.BMS_1950"/>
<keyword evidence="5" id="KW-1185">Reference proteome</keyword>
<reference evidence="5" key="1">
    <citation type="journal article" date="2013" name="ISME J.">
        <title>A small predatory core genome in the divergent marine Bacteriovorax marinus SJ and the terrestrial Bdellovibrio bacteriovorus.</title>
        <authorList>
            <person name="Crossman L.C."/>
            <person name="Chen H."/>
            <person name="Cerdeno-Tarraga A.M."/>
            <person name="Brooks K."/>
            <person name="Quail M.A."/>
            <person name="Pineiro S.A."/>
            <person name="Hobley L."/>
            <person name="Sockett R.E."/>
            <person name="Bentley S.D."/>
            <person name="Parkhill J."/>
            <person name="Williams H.N."/>
            <person name="Stine O.C."/>
        </authorList>
    </citation>
    <scope>NUCLEOTIDE SEQUENCE [LARGE SCALE GENOMIC DNA]</scope>
    <source>
        <strain evidence="5">ATCC BAA-682 / DSM 15412 / SJ</strain>
    </source>
</reference>
<dbReference type="HOGENOM" id="CLU_782487_0_0_7"/>
<dbReference type="AlphaFoldDB" id="E1X2J8"/>
<organism evidence="4 5">
    <name type="scientific">Halobacteriovorax marinus (strain ATCC BAA-682 / DSM 15412 / SJ)</name>
    <name type="common">Bacteriovorax marinus</name>
    <dbReference type="NCBI Taxonomy" id="862908"/>
    <lineage>
        <taxon>Bacteria</taxon>
        <taxon>Pseudomonadati</taxon>
        <taxon>Bdellovibrionota</taxon>
        <taxon>Bacteriovoracia</taxon>
        <taxon>Bacteriovoracales</taxon>
        <taxon>Halobacteriovoraceae</taxon>
        <taxon>Halobacteriovorax</taxon>
    </lineage>
</organism>
<dbReference type="InterPro" id="IPR008978">
    <property type="entry name" value="HSP20-like_chaperone"/>
</dbReference>
<proteinExistence type="inferred from homology"/>